<dbReference type="PANTHER" id="PTHR22145">
    <property type="entry name" value="SI:CH211-266K22.6"/>
    <property type="match status" value="1"/>
</dbReference>
<feature type="compositionally biased region" description="Low complexity" evidence="1">
    <location>
        <begin position="226"/>
        <end position="238"/>
    </location>
</feature>
<dbReference type="PANTHER" id="PTHR22145:SF3">
    <property type="entry name" value="PROTEIN FAM217B"/>
    <property type="match status" value="1"/>
</dbReference>
<evidence type="ECO:0000313" key="3">
    <source>
        <dbReference type="Proteomes" id="UP000593571"/>
    </source>
</evidence>
<dbReference type="Pfam" id="PF15344">
    <property type="entry name" value="FAM217"/>
    <property type="match status" value="1"/>
</dbReference>
<evidence type="ECO:0000313" key="2">
    <source>
        <dbReference type="EMBL" id="KAF6422333.1"/>
    </source>
</evidence>
<accession>A0A7J8DGU7</accession>
<feature type="region of interest" description="Disordered" evidence="1">
    <location>
        <begin position="1"/>
        <end position="70"/>
    </location>
</feature>
<reference evidence="2 3" key="1">
    <citation type="journal article" date="2020" name="Nature">
        <title>Six reference-quality genomes reveal evolution of bat adaptations.</title>
        <authorList>
            <person name="Jebb D."/>
            <person name="Huang Z."/>
            <person name="Pippel M."/>
            <person name="Hughes G.M."/>
            <person name="Lavrichenko K."/>
            <person name="Devanna P."/>
            <person name="Winkler S."/>
            <person name="Jermiin L.S."/>
            <person name="Skirmuntt E.C."/>
            <person name="Katzourakis A."/>
            <person name="Burkitt-Gray L."/>
            <person name="Ray D.A."/>
            <person name="Sullivan K.A.M."/>
            <person name="Roscito J.G."/>
            <person name="Kirilenko B.M."/>
            <person name="Davalos L.M."/>
            <person name="Corthals A.P."/>
            <person name="Power M.L."/>
            <person name="Jones G."/>
            <person name="Ransome R.D."/>
            <person name="Dechmann D.K.N."/>
            <person name="Locatelli A.G."/>
            <person name="Puechmaille S.J."/>
            <person name="Fedrigo O."/>
            <person name="Jarvis E.D."/>
            <person name="Hiller M."/>
            <person name="Vernes S.C."/>
            <person name="Myers E.W."/>
            <person name="Teeling E.C."/>
        </authorList>
    </citation>
    <scope>NUCLEOTIDE SEQUENCE [LARGE SCALE GENOMIC DNA]</scope>
    <source>
        <strain evidence="2">MRouAeg1</strain>
        <tissue evidence="2">Muscle</tissue>
    </source>
</reference>
<keyword evidence="3" id="KW-1185">Reference proteome</keyword>
<sequence length="374" mass="39418">MIAGPSWNKAQRLKNSSGKRQSKPQERHVSSQPTGSPAGVPQAAGGEREGRMAPEGPAERSPLGPACQGASGNELFLAFQSLRIIKEDADEDSASDLSDSERVPMSPSPLSPPDLRLRAEEIDPVHFDAPPGRGHARPEASYPDFLPAPFSSWDLRDMALLLHAEQRPAAVPRAGGPLGRFVDRLVQLEWLQMRTVQGERAKAAKAAKAKAPAAAAKSPGRGQPVAGAASRAPQGAAPKPGPARKRGCPREDGRAPGPAFQTPPGPLHVLSSQKQTLDPRAEDKKKKAASGGGRPRGDPSDADAGPQIESSGNIRALKHSAMILDAVDSRKAPKTQAHANLKKKGNASNCGHSPLSSEKKLRTNGGKQSARKFK</sequence>
<name>A0A7J8DGU7_ROUAE</name>
<organism evidence="2 3">
    <name type="scientific">Rousettus aegyptiacus</name>
    <name type="common">Egyptian fruit bat</name>
    <name type="synonym">Pteropus aegyptiacus</name>
    <dbReference type="NCBI Taxonomy" id="9407"/>
    <lineage>
        <taxon>Eukaryota</taxon>
        <taxon>Metazoa</taxon>
        <taxon>Chordata</taxon>
        <taxon>Craniata</taxon>
        <taxon>Vertebrata</taxon>
        <taxon>Euteleostomi</taxon>
        <taxon>Mammalia</taxon>
        <taxon>Eutheria</taxon>
        <taxon>Laurasiatheria</taxon>
        <taxon>Chiroptera</taxon>
        <taxon>Yinpterochiroptera</taxon>
        <taxon>Pteropodoidea</taxon>
        <taxon>Pteropodidae</taxon>
        <taxon>Rousettinae</taxon>
        <taxon>Rousettus</taxon>
    </lineage>
</organism>
<gene>
    <name evidence="2" type="ORF">HJG63_004871</name>
</gene>
<dbReference type="AlphaFoldDB" id="A0A7J8DGU7"/>
<evidence type="ECO:0000256" key="1">
    <source>
        <dbReference type="SAM" id="MobiDB-lite"/>
    </source>
</evidence>
<dbReference type="Proteomes" id="UP000593571">
    <property type="component" value="Unassembled WGS sequence"/>
</dbReference>
<feature type="region of interest" description="Disordered" evidence="1">
    <location>
        <begin position="197"/>
        <end position="374"/>
    </location>
</feature>
<proteinExistence type="predicted"/>
<protein>
    <submittedName>
        <fullName evidence="2">Family with sequence similarity 217 member B</fullName>
    </submittedName>
</protein>
<feature type="compositionally biased region" description="Polar residues" evidence="1">
    <location>
        <begin position="346"/>
        <end position="356"/>
    </location>
</feature>
<comment type="caution">
    <text evidence="2">The sequence shown here is derived from an EMBL/GenBank/DDBJ whole genome shotgun (WGS) entry which is preliminary data.</text>
</comment>
<feature type="region of interest" description="Disordered" evidence="1">
    <location>
        <begin position="89"/>
        <end position="115"/>
    </location>
</feature>
<dbReference type="InterPro" id="IPR029266">
    <property type="entry name" value="FAM217"/>
</dbReference>
<dbReference type="EMBL" id="JACASE010000012">
    <property type="protein sequence ID" value="KAF6422333.1"/>
    <property type="molecule type" value="Genomic_DNA"/>
</dbReference>